<dbReference type="AlphaFoldDB" id="A0A6I8NJQ8"/>
<dbReference type="Pfam" id="PF02257">
    <property type="entry name" value="RFX_DNA_binding"/>
    <property type="match status" value="1"/>
</dbReference>
<reference evidence="4 5" key="1">
    <citation type="journal article" date="2008" name="Nature">
        <title>Genome analysis of the platypus reveals unique signatures of evolution.</title>
        <authorList>
            <person name="Warren W.C."/>
            <person name="Hillier L.W."/>
            <person name="Marshall Graves J.A."/>
            <person name="Birney E."/>
            <person name="Ponting C.P."/>
            <person name="Grutzner F."/>
            <person name="Belov K."/>
            <person name="Miller W."/>
            <person name="Clarke L."/>
            <person name="Chinwalla A.T."/>
            <person name="Yang S.P."/>
            <person name="Heger A."/>
            <person name="Locke D.P."/>
            <person name="Miethke P."/>
            <person name="Waters P.D."/>
            <person name="Veyrunes F."/>
            <person name="Fulton L."/>
            <person name="Fulton B."/>
            <person name="Graves T."/>
            <person name="Wallis J."/>
            <person name="Puente X.S."/>
            <person name="Lopez-Otin C."/>
            <person name="Ordonez G.R."/>
            <person name="Eichler E.E."/>
            <person name="Chen L."/>
            <person name="Cheng Z."/>
            <person name="Deakin J.E."/>
            <person name="Alsop A."/>
            <person name="Thompson K."/>
            <person name="Kirby P."/>
            <person name="Papenfuss A.T."/>
            <person name="Wakefield M.J."/>
            <person name="Olender T."/>
            <person name="Lancet D."/>
            <person name="Huttley G.A."/>
            <person name="Smit A.F."/>
            <person name="Pask A."/>
            <person name="Temple-Smith P."/>
            <person name="Batzer M.A."/>
            <person name="Walker J.A."/>
            <person name="Konkel M.K."/>
            <person name="Harris R.S."/>
            <person name="Whittington C.M."/>
            <person name="Wong E.S."/>
            <person name="Gemmell N.J."/>
            <person name="Buschiazzo E."/>
            <person name="Vargas Jentzsch I.M."/>
            <person name="Merkel A."/>
            <person name="Schmitz J."/>
            <person name="Zemann A."/>
            <person name="Churakov G."/>
            <person name="Kriegs J.O."/>
            <person name="Brosius J."/>
            <person name="Murchison E.P."/>
            <person name="Sachidanandam R."/>
            <person name="Smith C."/>
            <person name="Hannon G.J."/>
            <person name="Tsend-Ayush E."/>
            <person name="McMillan D."/>
            <person name="Attenborough R."/>
            <person name="Rens W."/>
            <person name="Ferguson-Smith M."/>
            <person name="Lefevre C.M."/>
            <person name="Sharp J.A."/>
            <person name="Nicholas K.R."/>
            <person name="Ray D.A."/>
            <person name="Kube M."/>
            <person name="Reinhardt R."/>
            <person name="Pringle T.H."/>
            <person name="Taylor J."/>
            <person name="Jones R.C."/>
            <person name="Nixon B."/>
            <person name="Dacheux J.L."/>
            <person name="Niwa H."/>
            <person name="Sekita Y."/>
            <person name="Huang X."/>
            <person name="Stark A."/>
            <person name="Kheradpour P."/>
            <person name="Kellis M."/>
            <person name="Flicek P."/>
            <person name="Chen Y."/>
            <person name="Webber C."/>
            <person name="Hardison R."/>
            <person name="Nelson J."/>
            <person name="Hallsworth-Pepin K."/>
            <person name="Delehaunty K."/>
            <person name="Markovic C."/>
            <person name="Minx P."/>
            <person name="Feng Y."/>
            <person name="Kremitzki C."/>
            <person name="Mitreva M."/>
            <person name="Glasscock J."/>
            <person name="Wylie T."/>
            <person name="Wohldmann P."/>
            <person name="Thiru P."/>
            <person name="Nhan M.N."/>
            <person name="Pohl C.S."/>
            <person name="Smith S.M."/>
            <person name="Hou S."/>
            <person name="Nefedov M."/>
            <person name="de Jong P.J."/>
            <person name="Renfree M.B."/>
            <person name="Mardis E.R."/>
            <person name="Wilson R.K."/>
        </authorList>
    </citation>
    <scope>NUCLEOTIDE SEQUENCE [LARGE SCALE GENOMIC DNA]</scope>
    <source>
        <strain evidence="4 5">Glennie</strain>
    </source>
</reference>
<feature type="compositionally biased region" description="Gly residues" evidence="2">
    <location>
        <begin position="600"/>
        <end position="612"/>
    </location>
</feature>
<gene>
    <name evidence="4" type="primary">RFX5</name>
</gene>
<feature type="domain" description="RFX-type winged-helix" evidence="3">
    <location>
        <begin position="1"/>
        <end position="78"/>
    </location>
</feature>
<feature type="region of interest" description="Disordered" evidence="2">
    <location>
        <begin position="133"/>
        <end position="154"/>
    </location>
</feature>
<proteinExistence type="predicted"/>
<reference evidence="4" key="3">
    <citation type="submission" date="2025-09" db="UniProtKB">
        <authorList>
            <consortium name="Ensembl"/>
        </authorList>
    </citation>
    <scope>IDENTIFICATION</scope>
    <source>
        <strain evidence="4">Glennie</strain>
    </source>
</reference>
<feature type="compositionally biased region" description="Basic residues" evidence="2">
    <location>
        <begin position="586"/>
        <end position="597"/>
    </location>
</feature>
<feature type="compositionally biased region" description="Basic and acidic residues" evidence="2">
    <location>
        <begin position="444"/>
        <end position="453"/>
    </location>
</feature>
<dbReference type="Proteomes" id="UP000002279">
    <property type="component" value="Chromosome X5"/>
</dbReference>
<feature type="compositionally biased region" description="Gly residues" evidence="2">
    <location>
        <begin position="1"/>
        <end position="11"/>
    </location>
</feature>
<feature type="compositionally biased region" description="Gly residues" evidence="2">
    <location>
        <begin position="326"/>
        <end position="340"/>
    </location>
</feature>
<feature type="compositionally biased region" description="Gly residues" evidence="2">
    <location>
        <begin position="484"/>
        <end position="499"/>
    </location>
</feature>
<evidence type="ECO:0000256" key="1">
    <source>
        <dbReference type="ARBA" id="ARBA00023125"/>
    </source>
</evidence>
<dbReference type="InterPro" id="IPR036390">
    <property type="entry name" value="WH_DNA-bd_sf"/>
</dbReference>
<dbReference type="InterPro" id="IPR003150">
    <property type="entry name" value="DNA-bd_RFX"/>
</dbReference>
<keyword evidence="5" id="KW-1185">Reference proteome</keyword>
<dbReference type="PRINTS" id="PR01217">
    <property type="entry name" value="PRICHEXTENSN"/>
</dbReference>
<dbReference type="GO" id="GO:0000981">
    <property type="term" value="F:DNA-binding transcription factor activity, RNA polymerase II-specific"/>
    <property type="evidence" value="ECO:0000318"/>
    <property type="project" value="GO_Central"/>
</dbReference>
<feature type="compositionally biased region" description="Pro residues" evidence="2">
    <location>
        <begin position="430"/>
        <end position="439"/>
    </location>
</feature>
<protein>
    <recommendedName>
        <fullName evidence="3">RFX-type winged-helix domain-containing protein</fullName>
    </recommendedName>
</protein>
<feature type="compositionally biased region" description="Low complexity" evidence="2">
    <location>
        <begin position="223"/>
        <end position="234"/>
    </location>
</feature>
<evidence type="ECO:0000256" key="2">
    <source>
        <dbReference type="SAM" id="MobiDB-lite"/>
    </source>
</evidence>
<feature type="compositionally biased region" description="Gly residues" evidence="2">
    <location>
        <begin position="133"/>
        <end position="150"/>
    </location>
</feature>
<dbReference type="InParanoid" id="A0A6I8NJQ8"/>
<dbReference type="InterPro" id="IPR036388">
    <property type="entry name" value="WH-like_DNA-bd_sf"/>
</dbReference>
<feature type="region of interest" description="Disordered" evidence="2">
    <location>
        <begin position="1"/>
        <end position="27"/>
    </location>
</feature>
<dbReference type="Gene3D" id="1.10.10.10">
    <property type="entry name" value="Winged helix-like DNA-binding domain superfamily/Winged helix DNA-binding domain"/>
    <property type="match status" value="1"/>
</dbReference>
<dbReference type="GO" id="GO:0006357">
    <property type="term" value="P:regulation of transcription by RNA polymerase II"/>
    <property type="evidence" value="ECO:0000318"/>
    <property type="project" value="GO_Central"/>
</dbReference>
<dbReference type="InterPro" id="IPR039779">
    <property type="entry name" value="RFX-like"/>
</dbReference>
<dbReference type="PANTHER" id="PTHR12619:SF18">
    <property type="entry name" value="DNA-BINDING PROTEIN RFX5"/>
    <property type="match status" value="1"/>
</dbReference>
<dbReference type="PANTHER" id="PTHR12619">
    <property type="entry name" value="RFX TRANSCRIPTION FACTOR FAMILY"/>
    <property type="match status" value="1"/>
</dbReference>
<dbReference type="Ensembl" id="ENSOANT00000070868.1">
    <property type="protein sequence ID" value="ENSOANP00000040896.1"/>
    <property type="gene ID" value="ENSOANG00000038399.1"/>
</dbReference>
<name>A0A6I8NJQ8_ORNAN</name>
<dbReference type="GeneTree" id="ENSGT01050000244970"/>
<feature type="compositionally biased region" description="Low complexity" evidence="2">
    <location>
        <begin position="385"/>
        <end position="398"/>
    </location>
</feature>
<organism evidence="4 5">
    <name type="scientific">Ornithorhynchus anatinus</name>
    <name type="common">Duckbill platypus</name>
    <dbReference type="NCBI Taxonomy" id="9258"/>
    <lineage>
        <taxon>Eukaryota</taxon>
        <taxon>Metazoa</taxon>
        <taxon>Chordata</taxon>
        <taxon>Craniata</taxon>
        <taxon>Vertebrata</taxon>
        <taxon>Euteleostomi</taxon>
        <taxon>Mammalia</taxon>
        <taxon>Monotremata</taxon>
        <taxon>Ornithorhynchidae</taxon>
        <taxon>Ornithorhynchus</taxon>
    </lineage>
</organism>
<reference evidence="4" key="2">
    <citation type="submission" date="2025-08" db="UniProtKB">
        <authorList>
            <consortium name="Ensembl"/>
        </authorList>
    </citation>
    <scope>IDENTIFICATION</scope>
    <source>
        <strain evidence="4">Glennie</strain>
    </source>
</reference>
<dbReference type="OMA" id="CPSVAGR"/>
<accession>A0A6I8NJQ8</accession>
<keyword evidence="1" id="KW-0238">DNA-binding</keyword>
<feature type="compositionally biased region" description="Pro residues" evidence="2">
    <location>
        <begin position="368"/>
        <end position="377"/>
    </location>
</feature>
<evidence type="ECO:0000259" key="3">
    <source>
        <dbReference type="PROSITE" id="PS51526"/>
    </source>
</evidence>
<feature type="compositionally biased region" description="Low complexity" evidence="2">
    <location>
        <begin position="316"/>
        <end position="325"/>
    </location>
</feature>
<feature type="compositionally biased region" description="Pro residues" evidence="2">
    <location>
        <begin position="404"/>
        <end position="420"/>
    </location>
</feature>
<dbReference type="Bgee" id="ENSOANG00000038399">
    <property type="expression patterns" value="Expressed in endometrium and 7 other cell types or tissues"/>
</dbReference>
<dbReference type="PROSITE" id="PS51526">
    <property type="entry name" value="RFX_DBD"/>
    <property type="match status" value="1"/>
</dbReference>
<evidence type="ECO:0000313" key="5">
    <source>
        <dbReference type="Proteomes" id="UP000002279"/>
    </source>
</evidence>
<evidence type="ECO:0000313" key="4">
    <source>
        <dbReference type="Ensembl" id="ENSOANP00000040896.1"/>
    </source>
</evidence>
<sequence length="612" mass="61548">MGGGAGRGGEGPGRDSAAPHPHPGTPLHRRYCGSLRCRPLGAANFGKIIREIFPDIKSRRLGGRGQSKYCYSGIRRKTLVSMPLLPSLDLKGPEKVSGPHPGHRLGGAAEGHGEMAADPRSCARPRVCARAGAGPGGGPGAAGQAAGGGLRPDLRLGRDRPAALLRLHRGRGPLPAAAAPHLRPLRPRPPLHRHRAPFGCLHRPTRWCVETTPRPAALPPSASPRAPAPTVSWPWPGPSPRSPAHALRISSPEALPAPHGPARPSHLLHPAGLKTAPRGTPHPQPPSRVPPLHRWRRAAQSGPPSPCQERAGGPRGQQPAGDEAGPAGGLPGGRGAGGATLPGSSTLRSAPRPPPVPEGPGAGERAPRPPAAGPRGPPGAQAELGGPPAGASPQQPSGERPGRPAAPAPAPRALPAPAHAPAPATARAPAPLPLTPGPGPQAGARRDPQDDRPAPACGRGGAPGRPAHHQHDLARRARPPGPGRGPAGYGGGRRGGGPRAPGPGPQAPGGGALGRRAPGSQGSEEGSPGGDRGRSGPRRQAKEGSPPEGNGRPGEEPLVGETRAPHGLSPPAGVAGRRSGPEPPCRVRRPGHRRGRGRGAEGQPGLGGGPGA</sequence>
<feature type="region of interest" description="Disordered" evidence="2">
    <location>
        <begin position="216"/>
        <end position="612"/>
    </location>
</feature>
<feature type="compositionally biased region" description="Pro residues" evidence="2">
    <location>
        <begin position="280"/>
        <end position="289"/>
    </location>
</feature>
<dbReference type="GO" id="GO:0000978">
    <property type="term" value="F:RNA polymerase II cis-regulatory region sequence-specific DNA binding"/>
    <property type="evidence" value="ECO:0000318"/>
    <property type="project" value="GO_Central"/>
</dbReference>
<dbReference type="SUPFAM" id="SSF46785">
    <property type="entry name" value="Winged helix' DNA-binding domain"/>
    <property type="match status" value="1"/>
</dbReference>
<feature type="compositionally biased region" description="Low complexity" evidence="2">
    <location>
        <begin position="514"/>
        <end position="526"/>
    </location>
</feature>